<reference evidence="7 8" key="1">
    <citation type="submission" date="2018-06" db="EMBL/GenBank/DDBJ databases">
        <authorList>
            <consortium name="Pathogen Informatics"/>
            <person name="Doyle S."/>
        </authorList>
    </citation>
    <scope>NUCLEOTIDE SEQUENCE [LARGE SCALE GENOMIC DNA]</scope>
    <source>
        <strain evidence="7 8">NCTC10571</strain>
    </source>
</reference>
<dbReference type="SUPFAM" id="SSF55874">
    <property type="entry name" value="ATPase domain of HSP90 chaperone/DNA topoisomerase II/histidine kinase"/>
    <property type="match status" value="1"/>
</dbReference>
<evidence type="ECO:0000256" key="2">
    <source>
        <dbReference type="ARBA" id="ARBA00012438"/>
    </source>
</evidence>
<accession>A0A378NRN1</accession>
<proteinExistence type="predicted"/>
<evidence type="ECO:0000256" key="1">
    <source>
        <dbReference type="ARBA" id="ARBA00000085"/>
    </source>
</evidence>
<gene>
    <name evidence="7" type="primary">degS</name>
    <name evidence="7" type="ORF">NCTC10571_00612</name>
</gene>
<dbReference type="EMBL" id="UGPP01000001">
    <property type="protein sequence ID" value="STY70475.1"/>
    <property type="molecule type" value="Genomic_DNA"/>
</dbReference>
<evidence type="ECO:0000256" key="5">
    <source>
        <dbReference type="ARBA" id="ARBA00023012"/>
    </source>
</evidence>
<evidence type="ECO:0000313" key="8">
    <source>
        <dbReference type="Proteomes" id="UP000255234"/>
    </source>
</evidence>
<dbReference type="CDD" id="cd16917">
    <property type="entry name" value="HATPase_UhpB-NarQ-NarX-like"/>
    <property type="match status" value="1"/>
</dbReference>
<organism evidence="7 8">
    <name type="scientific">Megamonas hypermegale</name>
    <dbReference type="NCBI Taxonomy" id="158847"/>
    <lineage>
        <taxon>Bacteria</taxon>
        <taxon>Bacillati</taxon>
        <taxon>Bacillota</taxon>
        <taxon>Negativicutes</taxon>
        <taxon>Selenomonadales</taxon>
        <taxon>Selenomonadaceae</taxon>
        <taxon>Megamonas</taxon>
    </lineage>
</organism>
<keyword evidence="3 7" id="KW-0808">Transferase</keyword>
<dbReference type="PRINTS" id="PR00344">
    <property type="entry name" value="BCTRLSENSOR"/>
</dbReference>
<evidence type="ECO:0000256" key="3">
    <source>
        <dbReference type="ARBA" id="ARBA00022679"/>
    </source>
</evidence>
<dbReference type="PROSITE" id="PS50109">
    <property type="entry name" value="HIS_KIN"/>
    <property type="match status" value="1"/>
</dbReference>
<dbReference type="Pfam" id="PF02518">
    <property type="entry name" value="HATPase_c"/>
    <property type="match status" value="1"/>
</dbReference>
<dbReference type="Gene3D" id="3.30.565.10">
    <property type="entry name" value="Histidine kinase-like ATPase, C-terminal domain"/>
    <property type="match status" value="1"/>
</dbReference>
<dbReference type="GO" id="GO:0004673">
    <property type="term" value="F:protein histidine kinase activity"/>
    <property type="evidence" value="ECO:0007669"/>
    <property type="project" value="UniProtKB-EC"/>
</dbReference>
<feature type="domain" description="Histidine kinase" evidence="6">
    <location>
        <begin position="1"/>
        <end position="82"/>
    </location>
</feature>
<dbReference type="Proteomes" id="UP000255234">
    <property type="component" value="Unassembled WGS sequence"/>
</dbReference>
<evidence type="ECO:0000259" key="6">
    <source>
        <dbReference type="PROSITE" id="PS50109"/>
    </source>
</evidence>
<keyword evidence="4" id="KW-0418">Kinase</keyword>
<evidence type="ECO:0000256" key="4">
    <source>
        <dbReference type="ARBA" id="ARBA00022777"/>
    </source>
</evidence>
<dbReference type="InterPro" id="IPR036890">
    <property type="entry name" value="HATPase_C_sf"/>
</dbReference>
<dbReference type="InterPro" id="IPR004358">
    <property type="entry name" value="Sig_transdc_His_kin-like_C"/>
</dbReference>
<dbReference type="InterPro" id="IPR050482">
    <property type="entry name" value="Sensor_HK_TwoCompSys"/>
</dbReference>
<dbReference type="EC" id="2.7.13.3" evidence="2"/>
<dbReference type="InterPro" id="IPR005467">
    <property type="entry name" value="His_kinase_dom"/>
</dbReference>
<protein>
    <recommendedName>
        <fullName evidence="2">histidine kinase</fullName>
        <ecNumber evidence="2">2.7.13.3</ecNumber>
    </recommendedName>
</protein>
<dbReference type="AlphaFoldDB" id="A0A378NRN1"/>
<name>A0A378NRN1_9FIRM</name>
<dbReference type="InterPro" id="IPR003594">
    <property type="entry name" value="HATPase_dom"/>
</dbReference>
<sequence>MVKHAQTTQATVKIIYTKTKIDLEIIDDGIGFNEETAQRAKLNHHLGLRSMQKRIELLQGEFEIISKMNEGTIIKIVIPVENIPTREDFDYE</sequence>
<comment type="catalytic activity">
    <reaction evidence="1">
        <text>ATP + protein L-histidine = ADP + protein N-phospho-L-histidine.</text>
        <dbReference type="EC" id="2.7.13.3"/>
    </reaction>
</comment>
<keyword evidence="5" id="KW-0902">Two-component regulatory system</keyword>
<dbReference type="RefSeq" id="WP_181805610.1">
    <property type="nucleotide sequence ID" value="NZ_UGPP01000001.1"/>
</dbReference>
<evidence type="ECO:0000313" key="7">
    <source>
        <dbReference type="EMBL" id="STY70475.1"/>
    </source>
</evidence>
<dbReference type="GO" id="GO:0000160">
    <property type="term" value="P:phosphorelay signal transduction system"/>
    <property type="evidence" value="ECO:0007669"/>
    <property type="project" value="UniProtKB-KW"/>
</dbReference>
<dbReference type="PANTHER" id="PTHR24421">
    <property type="entry name" value="NITRATE/NITRITE SENSOR PROTEIN NARX-RELATED"/>
    <property type="match status" value="1"/>
</dbReference>